<reference evidence="2 3" key="1">
    <citation type="submission" date="2024-01" db="EMBL/GenBank/DDBJ databases">
        <title>A draft genome for a cacao thread blight-causing isolate of Paramarasmius palmivorus.</title>
        <authorList>
            <person name="Baruah I.K."/>
            <person name="Bukari Y."/>
            <person name="Amoako-Attah I."/>
            <person name="Meinhardt L.W."/>
            <person name="Bailey B.A."/>
            <person name="Cohen S.P."/>
        </authorList>
    </citation>
    <scope>NUCLEOTIDE SEQUENCE [LARGE SCALE GENOMIC DNA]</scope>
    <source>
        <strain evidence="2 3">GH-12</strain>
    </source>
</reference>
<accession>A0AAW0DF24</accession>
<gene>
    <name evidence="2" type="ORF">VNI00_004804</name>
</gene>
<dbReference type="AlphaFoldDB" id="A0AAW0DF24"/>
<comment type="caution">
    <text evidence="2">The sequence shown here is derived from an EMBL/GenBank/DDBJ whole genome shotgun (WGS) entry which is preliminary data.</text>
</comment>
<dbReference type="Gene3D" id="1.20.910.10">
    <property type="entry name" value="Heme oxygenase-like"/>
    <property type="match status" value="1"/>
</dbReference>
<dbReference type="CDD" id="cd19359">
    <property type="entry name" value="TenA_C_Bt3146-like"/>
    <property type="match status" value="1"/>
</dbReference>
<feature type="compositionally biased region" description="Low complexity" evidence="1">
    <location>
        <begin position="306"/>
        <end position="320"/>
    </location>
</feature>
<feature type="region of interest" description="Disordered" evidence="1">
    <location>
        <begin position="291"/>
        <end position="345"/>
    </location>
</feature>
<evidence type="ECO:0000256" key="1">
    <source>
        <dbReference type="SAM" id="MobiDB-lite"/>
    </source>
</evidence>
<evidence type="ECO:0000313" key="2">
    <source>
        <dbReference type="EMBL" id="KAK7051304.1"/>
    </source>
</evidence>
<organism evidence="2 3">
    <name type="scientific">Paramarasmius palmivorus</name>
    <dbReference type="NCBI Taxonomy" id="297713"/>
    <lineage>
        <taxon>Eukaryota</taxon>
        <taxon>Fungi</taxon>
        <taxon>Dikarya</taxon>
        <taxon>Basidiomycota</taxon>
        <taxon>Agaricomycotina</taxon>
        <taxon>Agaricomycetes</taxon>
        <taxon>Agaricomycetidae</taxon>
        <taxon>Agaricales</taxon>
        <taxon>Marasmiineae</taxon>
        <taxon>Marasmiaceae</taxon>
        <taxon>Paramarasmius</taxon>
    </lineage>
</organism>
<evidence type="ECO:0000313" key="3">
    <source>
        <dbReference type="Proteomes" id="UP001383192"/>
    </source>
</evidence>
<sequence length="345" mass="39024">MSTPVAASQVDSPRGRLALFSIYADSVATGRAQGADRVYNAAFNDKQQATPDVVINKFWKNADNKEIVDAFMNNKLCIEAAQGKQEAFDAYKKYAVQDYFYLLDWFKFRVLRLATLPHNDFNLVPLGDELDSVYKSLYDFVIDWYITCLKPVSQKDRGVGLKPEDFQVERTVGEIAYGQFLQNNAREDDWYNLHIILIGCYWAWSKLAVNLYNDANTKRDTIFWNNWIVPNVKVIDDKTAEMADFANALSYENAQTYTSKMSDEQAQELFRTALRLEVGLFNSSYDTPVKRPKTASRLPVGIRELSGSPGQEGQGPQSRGAWKKLLGLRPEGDDGDDKGDVAGKK</sequence>
<keyword evidence="3" id="KW-1185">Reference proteome</keyword>
<name>A0AAW0DF24_9AGAR</name>
<protein>
    <submittedName>
        <fullName evidence="2">Uncharacterized protein</fullName>
    </submittedName>
</protein>
<dbReference type="EMBL" id="JAYKXP010000013">
    <property type="protein sequence ID" value="KAK7051304.1"/>
    <property type="molecule type" value="Genomic_DNA"/>
</dbReference>
<dbReference type="InterPro" id="IPR016084">
    <property type="entry name" value="Haem_Oase-like_multi-hlx"/>
</dbReference>
<dbReference type="Proteomes" id="UP001383192">
    <property type="component" value="Unassembled WGS sequence"/>
</dbReference>
<dbReference type="SUPFAM" id="SSF48613">
    <property type="entry name" value="Heme oxygenase-like"/>
    <property type="match status" value="1"/>
</dbReference>
<proteinExistence type="predicted"/>